<proteinExistence type="predicted"/>
<evidence type="ECO:0000313" key="8">
    <source>
        <dbReference type="Proteomes" id="UP000423131"/>
    </source>
</evidence>
<evidence type="ECO:0000313" key="2">
    <source>
        <dbReference type="EMBL" id="EAK9318252.1"/>
    </source>
</evidence>
<reference evidence="2 7" key="1">
    <citation type="submission" date="2019-04" db="EMBL/GenBank/DDBJ databases">
        <authorList>
            <consortium name="GenomeTrakr network: Whole genome sequencing for foodborne pathogen traceback"/>
        </authorList>
    </citation>
    <scope>NUCLEOTIDE SEQUENCE [LARGE SCALE GENOMIC DNA]</scope>
    <source>
        <strain evidence="2 7">PHLUSALM00088</strain>
    </source>
</reference>
<organism evidence="4 6">
    <name type="scientific">Listeria monocytogenes</name>
    <dbReference type="NCBI Taxonomy" id="1639"/>
    <lineage>
        <taxon>Bacteria</taxon>
        <taxon>Bacillati</taxon>
        <taxon>Bacillota</taxon>
        <taxon>Bacilli</taxon>
        <taxon>Bacillales</taxon>
        <taxon>Listeriaceae</taxon>
        <taxon>Listeria</taxon>
    </lineage>
</organism>
<comment type="caution">
    <text evidence="4">The sequence shown here is derived from an EMBL/GenBank/DDBJ whole genome shotgun (WGS) entry which is preliminary data.</text>
</comment>
<dbReference type="Proteomes" id="UP000389283">
    <property type="component" value="Unassembled WGS sequence"/>
</dbReference>
<protein>
    <submittedName>
        <fullName evidence="4">DUF1064 domain-containing protein</fullName>
    </submittedName>
</protein>
<evidence type="ECO:0000313" key="4">
    <source>
        <dbReference type="EMBL" id="ECC1555564.1"/>
    </source>
</evidence>
<evidence type="ECO:0000313" key="6">
    <source>
        <dbReference type="Proteomes" id="UP000389283"/>
    </source>
</evidence>
<evidence type="ECO:0000313" key="3">
    <source>
        <dbReference type="EMBL" id="ECB9474282.1"/>
    </source>
</evidence>
<sequence length="134" mass="15837">MRRSIPRTSLTKQTSTRSKYNAKKVVIDNIKFDSKAEAAYYQQLKLLKMSGEVVSFDLQPEFILQDSFVKNGKKYHAIKYRADFLVLYKDGHEELIDVKGMLTKEFRIKQKLFELRYMQSIKCLKQKGRNFVEV</sequence>
<dbReference type="Proteomes" id="UP000423131">
    <property type="component" value="Unassembled WGS sequence"/>
</dbReference>
<dbReference type="EMBL" id="AACKDQ010000044">
    <property type="protein sequence ID" value="EAK9318252.1"/>
    <property type="molecule type" value="Genomic_DNA"/>
</dbReference>
<dbReference type="RefSeq" id="WP_060577782.1">
    <property type="nucleotide sequence ID" value="NZ_JBALAT010000003.1"/>
</dbReference>
<evidence type="ECO:0000313" key="1">
    <source>
        <dbReference type="EMBL" id="EAG2086623.1"/>
    </source>
</evidence>
<dbReference type="AlphaFoldDB" id="A0A473U6S3"/>
<dbReference type="Proteomes" id="UP000337746">
    <property type="component" value="Unassembled WGS sequence"/>
</dbReference>
<reference evidence="6 8" key="2">
    <citation type="submission" date="2019-07" db="EMBL/GenBank/DDBJ databases">
        <authorList>
            <consortium name="GenomeTrakr: Next Generation Sequencing Network for Food Pathogen Tracability"/>
        </authorList>
    </citation>
    <scope>NUCLEOTIDE SEQUENCE [LARGE SCALE GENOMIC DNA]</scope>
    <source>
        <strain evidence="3 8">FDA00014336</strain>
        <strain evidence="4 6">FDA00014370</strain>
        <strain evidence="1 5">FLAG-54356</strain>
    </source>
</reference>
<dbReference type="Proteomes" id="UP000410967">
    <property type="component" value="Unassembled WGS sequence"/>
</dbReference>
<dbReference type="InterPro" id="IPR009414">
    <property type="entry name" value="DUF1064"/>
</dbReference>
<evidence type="ECO:0000313" key="5">
    <source>
        <dbReference type="Proteomes" id="UP000337746"/>
    </source>
</evidence>
<name>A0A473U6S3_LISMN</name>
<dbReference type="EMBL" id="AAHZFN010000014">
    <property type="protein sequence ID" value="ECB9474282.1"/>
    <property type="molecule type" value="Genomic_DNA"/>
</dbReference>
<dbReference type="EMBL" id="AAIAJJ010000001">
    <property type="protein sequence ID" value="ECC1555564.1"/>
    <property type="molecule type" value="Genomic_DNA"/>
</dbReference>
<gene>
    <name evidence="1" type="ORF">BCZ21_05080</name>
    <name evidence="2" type="ORF">FA835_14235</name>
    <name evidence="3" type="ORF">FLR03_11405</name>
    <name evidence="4" type="ORF">FNX40_01955</name>
</gene>
<accession>A0A473U6S3</accession>
<dbReference type="Gene3D" id="3.40.91.30">
    <property type="match status" value="1"/>
</dbReference>
<dbReference type="EMBL" id="AABAWE010000002">
    <property type="protein sequence ID" value="EAG2086623.1"/>
    <property type="molecule type" value="Genomic_DNA"/>
</dbReference>
<evidence type="ECO:0000313" key="7">
    <source>
        <dbReference type="Proteomes" id="UP000410967"/>
    </source>
</evidence>
<dbReference type="Pfam" id="PF06356">
    <property type="entry name" value="DUF1064"/>
    <property type="match status" value="1"/>
</dbReference>